<dbReference type="PANTHER" id="PTHR23501">
    <property type="entry name" value="MAJOR FACILITATOR SUPERFAMILY"/>
    <property type="match status" value="1"/>
</dbReference>
<keyword evidence="2 6" id="KW-0812">Transmembrane</keyword>
<dbReference type="Proteomes" id="UP000325395">
    <property type="component" value="Unassembled WGS sequence"/>
</dbReference>
<proteinExistence type="predicted"/>
<reference evidence="8 9" key="1">
    <citation type="submission" date="2019-04" db="EMBL/GenBank/DDBJ databases">
        <authorList>
            <consortium name="DOE Joint Genome Institute"/>
            <person name="Mondo S."/>
            <person name="Kjaerbolling I."/>
            <person name="Vesth T."/>
            <person name="Frisvad J.C."/>
            <person name="Nybo J.L."/>
            <person name="Theobald S."/>
            <person name="Kildgaard S."/>
            <person name="Isbrandt T."/>
            <person name="Kuo A."/>
            <person name="Sato A."/>
            <person name="Lyhne E.K."/>
            <person name="Kogle M.E."/>
            <person name="Wiebenga A."/>
            <person name="Kun R.S."/>
            <person name="Lubbers R.J."/>
            <person name="Makela M.R."/>
            <person name="Barry K."/>
            <person name="Chovatia M."/>
            <person name="Clum A."/>
            <person name="Daum C."/>
            <person name="Haridas S."/>
            <person name="He G."/>
            <person name="LaButti K."/>
            <person name="Lipzen A."/>
            <person name="Riley R."/>
            <person name="Salamov A."/>
            <person name="Simmons B.A."/>
            <person name="Magnuson J.K."/>
            <person name="Henrissat B."/>
            <person name="Mortensen U.H."/>
            <person name="Larsen T.O."/>
            <person name="Devries R.P."/>
            <person name="Grigoriev I.V."/>
            <person name="Machida M."/>
            <person name="Baker S.E."/>
            <person name="Andersen M.R."/>
            <person name="Cantor M.N."/>
            <person name="Hua S.X."/>
        </authorList>
    </citation>
    <scope>NUCLEOTIDE SEQUENCE [LARGE SCALE GENOMIC DNA]</scope>
    <source>
        <strain evidence="8 9">CBS 117616</strain>
    </source>
</reference>
<dbReference type="InterPro" id="IPR011701">
    <property type="entry name" value="MFS"/>
</dbReference>
<evidence type="ECO:0000256" key="3">
    <source>
        <dbReference type="ARBA" id="ARBA00022989"/>
    </source>
</evidence>
<feature type="transmembrane region" description="Helical" evidence="6">
    <location>
        <begin position="296"/>
        <end position="314"/>
    </location>
</feature>
<feature type="region of interest" description="Disordered" evidence="5">
    <location>
        <begin position="30"/>
        <end position="50"/>
    </location>
</feature>
<evidence type="ECO:0000313" key="8">
    <source>
        <dbReference type="EMBL" id="KAE8423616.1"/>
    </source>
</evidence>
<dbReference type="EMBL" id="ML735688">
    <property type="protein sequence ID" value="KAE8423616.1"/>
    <property type="molecule type" value="Genomic_DNA"/>
</dbReference>
<evidence type="ECO:0000256" key="4">
    <source>
        <dbReference type="ARBA" id="ARBA00023136"/>
    </source>
</evidence>
<dbReference type="InterPro" id="IPR036259">
    <property type="entry name" value="MFS_trans_sf"/>
</dbReference>
<dbReference type="Pfam" id="PF07690">
    <property type="entry name" value="MFS_1"/>
    <property type="match status" value="1"/>
</dbReference>
<feature type="transmembrane region" description="Helical" evidence="6">
    <location>
        <begin position="122"/>
        <end position="142"/>
    </location>
</feature>
<protein>
    <submittedName>
        <fullName evidence="8">Transporter</fullName>
    </submittedName>
</protein>
<dbReference type="PROSITE" id="PS50850">
    <property type="entry name" value="MFS"/>
    <property type="match status" value="1"/>
</dbReference>
<feature type="transmembrane region" description="Helical" evidence="6">
    <location>
        <begin position="98"/>
        <end position="115"/>
    </location>
</feature>
<keyword evidence="9" id="KW-1185">Reference proteome</keyword>
<comment type="subcellular location">
    <subcellularLocation>
        <location evidence="1">Membrane</location>
        <topology evidence="1">Multi-pass membrane protein</topology>
    </subcellularLocation>
</comment>
<feature type="transmembrane region" description="Helical" evidence="6">
    <location>
        <begin position="536"/>
        <end position="558"/>
    </location>
</feature>
<evidence type="ECO:0000313" key="9">
    <source>
        <dbReference type="Proteomes" id="UP000325395"/>
    </source>
</evidence>
<evidence type="ECO:0000256" key="2">
    <source>
        <dbReference type="ARBA" id="ARBA00022692"/>
    </source>
</evidence>
<feature type="transmembrane region" description="Helical" evidence="6">
    <location>
        <begin position="216"/>
        <end position="238"/>
    </location>
</feature>
<evidence type="ECO:0000256" key="6">
    <source>
        <dbReference type="SAM" id="Phobius"/>
    </source>
</evidence>
<feature type="domain" description="Major facilitator superfamily (MFS) profile" evidence="7">
    <location>
        <begin position="61"/>
        <end position="561"/>
    </location>
</feature>
<name>A0ABQ6X5W8_9EURO</name>
<feature type="transmembrane region" description="Helical" evidence="6">
    <location>
        <begin position="372"/>
        <end position="394"/>
    </location>
</feature>
<keyword evidence="3 6" id="KW-1133">Transmembrane helix</keyword>
<feature type="transmembrane region" description="Helical" evidence="6">
    <location>
        <begin position="259"/>
        <end position="284"/>
    </location>
</feature>
<dbReference type="InterPro" id="IPR020846">
    <property type="entry name" value="MFS_dom"/>
</dbReference>
<feature type="compositionally biased region" description="Polar residues" evidence="5">
    <location>
        <begin position="31"/>
        <end position="50"/>
    </location>
</feature>
<accession>A0ABQ6X5W8</accession>
<dbReference type="SUPFAM" id="SSF103473">
    <property type="entry name" value="MFS general substrate transporter"/>
    <property type="match status" value="1"/>
</dbReference>
<evidence type="ECO:0000259" key="7">
    <source>
        <dbReference type="PROSITE" id="PS50850"/>
    </source>
</evidence>
<evidence type="ECO:0000256" key="5">
    <source>
        <dbReference type="SAM" id="MobiDB-lite"/>
    </source>
</evidence>
<keyword evidence="4 6" id="KW-0472">Membrane</keyword>
<feature type="transmembrane region" description="Helical" evidence="6">
    <location>
        <begin position="157"/>
        <end position="177"/>
    </location>
</feature>
<gene>
    <name evidence="8" type="ORF">BDV36DRAFT_290290</name>
</gene>
<feature type="transmembrane region" description="Helical" evidence="6">
    <location>
        <begin position="400"/>
        <end position="419"/>
    </location>
</feature>
<dbReference type="PANTHER" id="PTHR23501:SF200">
    <property type="entry name" value="TRANSPORTER, PUTATIVE (AFU_ORTHOLOGUE AFUA_3G01360)-RELATED"/>
    <property type="match status" value="1"/>
</dbReference>
<feature type="transmembrane region" description="Helical" evidence="6">
    <location>
        <begin position="61"/>
        <end position="78"/>
    </location>
</feature>
<evidence type="ECO:0000256" key="1">
    <source>
        <dbReference type="ARBA" id="ARBA00004141"/>
    </source>
</evidence>
<sequence>MPATTQSEVTVSSRDLENVVVTRHANESLESKATPSESMVETSGVNDGQNVQTATSRKEGYALWAGLAIVMLVYDLDISTQYNYLTYATSDLGQLSRLAIITTASSIVSAVCKLPMAKISDILGRAPAFILTIIILTVSYILCGESRNLATLAAGKLLHSIGIAGISLLATVLVSDLTSRRWRAFAYNAIYAPYLVIPWFAAFIVEAVVDGIGWRWGISMFAILMPVCGASLVIPMLVIRLRAKRAGRSIRVKMTLYQFCSQIDLGGVLLIMTGFAMLLLPLSVAAETPAHWTTPWVSAVLILGLITLCCVYPYEKRIAKSPVAPARYFHMPGVVIVFALSCLDAAGKTCAETYLLPWSLVARHLSVRNASFLMYTADVTQGLAGIVTGLAMYLMKSYKWIGIAGSLVRLAGYGAMLQIRSNTSSSAALFATQVVQGIGTGAIETVFIIAAHVAVPHAEMAQITSITLMAGHLGKGIGSAIAGGIYTSTFRGRLHARLKDGSNTARIESLYNSVTGDLPAWGTPERLLVSQAYSDVIGYICIAALVLSVPVFVLTLFLPNRNLEEDPQSLRTNTTVDQDELSTSIEAQQCRERSQVPKA</sequence>
<feature type="transmembrane region" description="Helical" evidence="6">
    <location>
        <begin position="184"/>
        <end position="204"/>
    </location>
</feature>
<dbReference type="Gene3D" id="1.20.1250.20">
    <property type="entry name" value="MFS general substrate transporter like domains"/>
    <property type="match status" value="2"/>
</dbReference>
<organism evidence="8 9">
    <name type="scientific">Aspergillus pseudocaelatus</name>
    <dbReference type="NCBI Taxonomy" id="1825620"/>
    <lineage>
        <taxon>Eukaryota</taxon>
        <taxon>Fungi</taxon>
        <taxon>Dikarya</taxon>
        <taxon>Ascomycota</taxon>
        <taxon>Pezizomycotina</taxon>
        <taxon>Eurotiomycetes</taxon>
        <taxon>Eurotiomycetidae</taxon>
        <taxon>Eurotiales</taxon>
        <taxon>Aspergillaceae</taxon>
        <taxon>Aspergillus</taxon>
        <taxon>Aspergillus subgen. Circumdati</taxon>
    </lineage>
</organism>